<dbReference type="EMBL" id="JAAIUW010000008">
    <property type="protein sequence ID" value="KAF7821310.1"/>
    <property type="molecule type" value="Genomic_DNA"/>
</dbReference>
<dbReference type="GO" id="GO:0004518">
    <property type="term" value="F:nuclease activity"/>
    <property type="evidence" value="ECO:0007669"/>
    <property type="project" value="UniProtKB-KW"/>
</dbReference>
<name>A0A834TG82_9FABA</name>
<gene>
    <name evidence="10" type="ORF">G2W53_026765</name>
</gene>
<dbReference type="GO" id="GO:0005634">
    <property type="term" value="C:nucleus"/>
    <property type="evidence" value="ECO:0007669"/>
    <property type="project" value="UniProtKB-SubCell"/>
</dbReference>
<feature type="domain" description="DUF8040" evidence="9">
    <location>
        <begin position="3"/>
        <end position="46"/>
    </location>
</feature>
<comment type="caution">
    <text evidence="10">The sequence shown here is derived from an EMBL/GenBank/DDBJ whole genome shotgun (WGS) entry which is preliminary data.</text>
</comment>
<evidence type="ECO:0000256" key="2">
    <source>
        <dbReference type="ARBA" id="ARBA00004123"/>
    </source>
</evidence>
<feature type="domain" description="DDE Tnp4" evidence="8">
    <location>
        <begin position="119"/>
        <end position="212"/>
    </location>
</feature>
<dbReference type="GO" id="GO:0016787">
    <property type="term" value="F:hydrolase activity"/>
    <property type="evidence" value="ECO:0007669"/>
    <property type="project" value="UniProtKB-KW"/>
</dbReference>
<evidence type="ECO:0000256" key="6">
    <source>
        <dbReference type="ARBA" id="ARBA00022801"/>
    </source>
</evidence>
<comment type="similarity">
    <text evidence="3">Belongs to the HARBI1 family.</text>
</comment>
<dbReference type="Pfam" id="PF13359">
    <property type="entry name" value="DDE_Tnp_4"/>
    <property type="match status" value="1"/>
</dbReference>
<evidence type="ECO:0000256" key="3">
    <source>
        <dbReference type="ARBA" id="ARBA00006958"/>
    </source>
</evidence>
<keyword evidence="4" id="KW-0540">Nuclease</keyword>
<dbReference type="InterPro" id="IPR058353">
    <property type="entry name" value="DUF8040"/>
</dbReference>
<evidence type="ECO:0000259" key="9">
    <source>
        <dbReference type="Pfam" id="PF26138"/>
    </source>
</evidence>
<dbReference type="InterPro" id="IPR045249">
    <property type="entry name" value="HARBI1-like"/>
</dbReference>
<organism evidence="10 11">
    <name type="scientific">Senna tora</name>
    <dbReference type="NCBI Taxonomy" id="362788"/>
    <lineage>
        <taxon>Eukaryota</taxon>
        <taxon>Viridiplantae</taxon>
        <taxon>Streptophyta</taxon>
        <taxon>Embryophyta</taxon>
        <taxon>Tracheophyta</taxon>
        <taxon>Spermatophyta</taxon>
        <taxon>Magnoliopsida</taxon>
        <taxon>eudicotyledons</taxon>
        <taxon>Gunneridae</taxon>
        <taxon>Pentapetalae</taxon>
        <taxon>rosids</taxon>
        <taxon>fabids</taxon>
        <taxon>Fabales</taxon>
        <taxon>Fabaceae</taxon>
        <taxon>Caesalpinioideae</taxon>
        <taxon>Cassia clade</taxon>
        <taxon>Senna</taxon>
    </lineage>
</organism>
<comment type="cofactor">
    <cofactor evidence="1">
        <name>a divalent metal cation</name>
        <dbReference type="ChEBI" id="CHEBI:60240"/>
    </cofactor>
</comment>
<dbReference type="PANTHER" id="PTHR22930:SF281">
    <property type="entry name" value="NUCLEASE"/>
    <property type="match status" value="1"/>
</dbReference>
<reference evidence="10" key="1">
    <citation type="submission" date="2020-09" db="EMBL/GenBank/DDBJ databases">
        <title>Genome-Enabled Discovery of Anthraquinone Biosynthesis in Senna tora.</title>
        <authorList>
            <person name="Kang S.-H."/>
            <person name="Pandey R.P."/>
            <person name="Lee C.-M."/>
            <person name="Sim J.-S."/>
            <person name="Jeong J.-T."/>
            <person name="Choi B.-S."/>
            <person name="Jung M."/>
            <person name="Ginzburg D."/>
            <person name="Zhao K."/>
            <person name="Won S.Y."/>
            <person name="Oh T.-J."/>
            <person name="Yu Y."/>
            <person name="Kim N.-H."/>
            <person name="Lee O.R."/>
            <person name="Lee T.-H."/>
            <person name="Bashyal P."/>
            <person name="Kim T.-S."/>
            <person name="Lee W.-H."/>
            <person name="Kawkins C."/>
            <person name="Kim C.-K."/>
            <person name="Kim J.S."/>
            <person name="Ahn B.O."/>
            <person name="Rhee S.Y."/>
            <person name="Sohng J.K."/>
        </authorList>
    </citation>
    <scope>NUCLEOTIDE SEQUENCE</scope>
    <source>
        <tissue evidence="10">Leaf</tissue>
    </source>
</reference>
<dbReference type="PANTHER" id="PTHR22930">
    <property type="match status" value="1"/>
</dbReference>
<sequence length="271" mass="31680">MLLDDQVAIFLHILAHHVKNRVFQFEFQRSGETVSRHFNSVLNAMMLLVDELFKQPEPVPEDSTDEWWKWFKGCLGAIDGTHIRMRVPAEEQGKYRNRKGEITTNVLGDAIERDDGLKVAHDQYYLVDAGFTNCRGFLAPYRGQRYHLNTWRQDRHLTSPEECFNMRHSSARNVIERCFGMLKKRWAILRSLSFYPVPTQNRVIIACCLLHNLCLQDNALDTMENQQVFEDTPIEDADLITTIEPSDEWSAWRDRLAVDMFDEFRGQRGPT</sequence>
<keyword evidence="5" id="KW-0479">Metal-binding</keyword>
<keyword evidence="7" id="KW-0539">Nucleus</keyword>
<evidence type="ECO:0000256" key="7">
    <source>
        <dbReference type="ARBA" id="ARBA00023242"/>
    </source>
</evidence>
<dbReference type="GO" id="GO:0046872">
    <property type="term" value="F:metal ion binding"/>
    <property type="evidence" value="ECO:0007669"/>
    <property type="project" value="UniProtKB-KW"/>
</dbReference>
<accession>A0A834TG82</accession>
<keyword evidence="11" id="KW-1185">Reference proteome</keyword>
<dbReference type="OrthoDB" id="1699974at2759"/>
<evidence type="ECO:0000256" key="5">
    <source>
        <dbReference type="ARBA" id="ARBA00022723"/>
    </source>
</evidence>
<evidence type="ECO:0000313" key="10">
    <source>
        <dbReference type="EMBL" id="KAF7821310.1"/>
    </source>
</evidence>
<evidence type="ECO:0000259" key="8">
    <source>
        <dbReference type="Pfam" id="PF13359"/>
    </source>
</evidence>
<dbReference type="InterPro" id="IPR027806">
    <property type="entry name" value="HARBI1_dom"/>
</dbReference>
<evidence type="ECO:0000256" key="4">
    <source>
        <dbReference type="ARBA" id="ARBA00022722"/>
    </source>
</evidence>
<proteinExistence type="inferred from homology"/>
<dbReference type="Pfam" id="PF26138">
    <property type="entry name" value="DUF8040"/>
    <property type="match status" value="1"/>
</dbReference>
<evidence type="ECO:0000313" key="11">
    <source>
        <dbReference type="Proteomes" id="UP000634136"/>
    </source>
</evidence>
<evidence type="ECO:0000256" key="1">
    <source>
        <dbReference type="ARBA" id="ARBA00001968"/>
    </source>
</evidence>
<protein>
    <submittedName>
        <fullName evidence="10">Protein ALP1-like</fullName>
    </submittedName>
</protein>
<dbReference type="AlphaFoldDB" id="A0A834TG82"/>
<keyword evidence="6" id="KW-0378">Hydrolase</keyword>
<dbReference type="Proteomes" id="UP000634136">
    <property type="component" value="Unassembled WGS sequence"/>
</dbReference>
<comment type="subcellular location">
    <subcellularLocation>
        <location evidence="2">Nucleus</location>
    </subcellularLocation>
</comment>